<evidence type="ECO:0000313" key="6">
    <source>
        <dbReference type="EMBL" id="TPV47575.1"/>
    </source>
</evidence>
<evidence type="ECO:0000256" key="1">
    <source>
        <dbReference type="ARBA" id="ARBA00009437"/>
    </source>
</evidence>
<dbReference type="PROSITE" id="PS50931">
    <property type="entry name" value="HTH_LYSR"/>
    <property type="match status" value="1"/>
</dbReference>
<dbReference type="Proteomes" id="UP000317747">
    <property type="component" value="Unassembled WGS sequence"/>
</dbReference>
<dbReference type="GO" id="GO:0003677">
    <property type="term" value="F:DNA binding"/>
    <property type="evidence" value="ECO:0007669"/>
    <property type="project" value="UniProtKB-KW"/>
</dbReference>
<evidence type="ECO:0000256" key="4">
    <source>
        <dbReference type="ARBA" id="ARBA00023163"/>
    </source>
</evidence>
<dbReference type="Pfam" id="PF00126">
    <property type="entry name" value="HTH_1"/>
    <property type="match status" value="1"/>
</dbReference>
<proteinExistence type="inferred from homology"/>
<evidence type="ECO:0000256" key="3">
    <source>
        <dbReference type="ARBA" id="ARBA00023125"/>
    </source>
</evidence>
<keyword evidence="4" id="KW-0804">Transcription</keyword>
<dbReference type="PANTHER" id="PTHR30118">
    <property type="entry name" value="HTH-TYPE TRANSCRIPTIONAL REGULATOR LEUO-RELATED"/>
    <property type="match status" value="1"/>
</dbReference>
<dbReference type="SUPFAM" id="SSF53850">
    <property type="entry name" value="Periplasmic binding protein-like II"/>
    <property type="match status" value="1"/>
</dbReference>
<dbReference type="Pfam" id="PF03466">
    <property type="entry name" value="LysR_substrate"/>
    <property type="match status" value="1"/>
</dbReference>
<keyword evidence="2" id="KW-0805">Transcription regulation</keyword>
<keyword evidence="7" id="KW-1185">Reference proteome</keyword>
<name>A0A506QQF8_9GAMM</name>
<gene>
    <name evidence="6" type="ORF">FJW01_03645</name>
</gene>
<dbReference type="InterPro" id="IPR005119">
    <property type="entry name" value="LysR_subst-bd"/>
</dbReference>
<accession>A0A506QQF8</accession>
<sequence length="315" mass="34862">MNLLLVFDAVYRHRRINMAAEELATSPSALSHALSRLRTTLNDELFIRQGNAMQPTARAHVIAPGLSAALNAMSESLRSANIFLPENSNQTFRFAVTDYTAAVFFPALVTRLQQTAPGISVKTIYSTGHDSLEDLVTGKVDFAIGFQTPDMSHHSQLGVIEGFRDDYIVAVSSRHPRITDNLTLEQFLEEGHVVVNPWNEARGAIDLELEKLNIRRRTIVELPSLLSAPAIVATSELITTLPARAIATLFSSEALTCFTVPFSVSPYALNVYFHNGRSITPGHHWMREVIHEVMNTLTHTKLHELSSAAHMISSH</sequence>
<evidence type="ECO:0000259" key="5">
    <source>
        <dbReference type="PROSITE" id="PS50931"/>
    </source>
</evidence>
<dbReference type="OrthoDB" id="8839911at2"/>
<comment type="caution">
    <text evidence="6">The sequence shown here is derived from an EMBL/GenBank/DDBJ whole genome shotgun (WGS) entry which is preliminary data.</text>
</comment>
<dbReference type="InterPro" id="IPR036388">
    <property type="entry name" value="WH-like_DNA-bd_sf"/>
</dbReference>
<reference evidence="6 7" key="1">
    <citation type="submission" date="2019-06" db="EMBL/GenBank/DDBJ databases">
        <title>Taxogenomics and systematics of the genus Pantoea.</title>
        <authorList>
            <person name="Tambong J.T."/>
        </authorList>
    </citation>
    <scope>NUCLEOTIDE SEQUENCE [LARGE SCALE GENOMIC DNA]</scope>
    <source>
        <strain evidence="6 7">LMG 24200</strain>
    </source>
</reference>
<dbReference type="SUPFAM" id="SSF46785">
    <property type="entry name" value="Winged helix' DNA-binding domain"/>
    <property type="match status" value="1"/>
</dbReference>
<dbReference type="GO" id="GO:0003700">
    <property type="term" value="F:DNA-binding transcription factor activity"/>
    <property type="evidence" value="ECO:0007669"/>
    <property type="project" value="InterPro"/>
</dbReference>
<protein>
    <submittedName>
        <fullName evidence="6">LysR family transcriptional regulator</fullName>
    </submittedName>
</protein>
<dbReference type="InterPro" id="IPR036390">
    <property type="entry name" value="WH_DNA-bd_sf"/>
</dbReference>
<dbReference type="AlphaFoldDB" id="A0A506QQF8"/>
<feature type="domain" description="HTH lysR-type" evidence="5">
    <location>
        <begin position="1"/>
        <end position="56"/>
    </location>
</feature>
<evidence type="ECO:0000313" key="7">
    <source>
        <dbReference type="Proteomes" id="UP000317747"/>
    </source>
</evidence>
<dbReference type="EMBL" id="VHJA01000029">
    <property type="protein sequence ID" value="TPV47575.1"/>
    <property type="molecule type" value="Genomic_DNA"/>
</dbReference>
<keyword evidence="3" id="KW-0238">DNA-binding</keyword>
<dbReference type="InterPro" id="IPR050389">
    <property type="entry name" value="LysR-type_TF"/>
</dbReference>
<dbReference type="PANTHER" id="PTHR30118:SF15">
    <property type="entry name" value="TRANSCRIPTIONAL REGULATORY PROTEIN"/>
    <property type="match status" value="1"/>
</dbReference>
<dbReference type="InterPro" id="IPR000847">
    <property type="entry name" value="LysR_HTH_N"/>
</dbReference>
<evidence type="ECO:0000256" key="2">
    <source>
        <dbReference type="ARBA" id="ARBA00023015"/>
    </source>
</evidence>
<dbReference type="Gene3D" id="3.40.190.10">
    <property type="entry name" value="Periplasmic binding protein-like II"/>
    <property type="match status" value="2"/>
</dbReference>
<organism evidence="6 7">
    <name type="scientific">Pantoea deleyi</name>
    <dbReference type="NCBI Taxonomy" id="470932"/>
    <lineage>
        <taxon>Bacteria</taxon>
        <taxon>Pseudomonadati</taxon>
        <taxon>Pseudomonadota</taxon>
        <taxon>Gammaproteobacteria</taxon>
        <taxon>Enterobacterales</taxon>
        <taxon>Erwiniaceae</taxon>
        <taxon>Pantoea</taxon>
    </lineage>
</organism>
<dbReference type="Gene3D" id="1.10.10.10">
    <property type="entry name" value="Winged helix-like DNA-binding domain superfamily/Winged helix DNA-binding domain"/>
    <property type="match status" value="1"/>
</dbReference>
<comment type="similarity">
    <text evidence="1">Belongs to the LysR transcriptional regulatory family.</text>
</comment>